<dbReference type="GO" id="GO:0009507">
    <property type="term" value="C:chloroplast"/>
    <property type="evidence" value="ECO:0007669"/>
    <property type="project" value="TreeGrafter"/>
</dbReference>
<organism evidence="2 3">
    <name type="scientific">Colocasia esculenta</name>
    <name type="common">Wild taro</name>
    <name type="synonym">Arum esculentum</name>
    <dbReference type="NCBI Taxonomy" id="4460"/>
    <lineage>
        <taxon>Eukaryota</taxon>
        <taxon>Viridiplantae</taxon>
        <taxon>Streptophyta</taxon>
        <taxon>Embryophyta</taxon>
        <taxon>Tracheophyta</taxon>
        <taxon>Spermatophyta</taxon>
        <taxon>Magnoliopsida</taxon>
        <taxon>Liliopsida</taxon>
        <taxon>Araceae</taxon>
        <taxon>Aroideae</taxon>
        <taxon>Colocasieae</taxon>
        <taxon>Colocasia</taxon>
    </lineage>
</organism>
<dbReference type="GO" id="GO:0009658">
    <property type="term" value="P:chloroplast organization"/>
    <property type="evidence" value="ECO:0007669"/>
    <property type="project" value="TreeGrafter"/>
</dbReference>
<dbReference type="OrthoDB" id="409625at2759"/>
<proteinExistence type="predicted"/>
<keyword evidence="3" id="KW-1185">Reference proteome</keyword>
<evidence type="ECO:0000256" key="1">
    <source>
        <dbReference type="SAM" id="MobiDB-lite"/>
    </source>
</evidence>
<feature type="compositionally biased region" description="Low complexity" evidence="1">
    <location>
        <begin position="16"/>
        <end position="28"/>
    </location>
</feature>
<dbReference type="AlphaFoldDB" id="A0A843V257"/>
<feature type="compositionally biased region" description="Basic and acidic residues" evidence="1">
    <location>
        <begin position="87"/>
        <end position="122"/>
    </location>
</feature>
<dbReference type="PANTHER" id="PTHR33415">
    <property type="entry name" value="PROTEIN EMBRYO DEFECTIVE 514"/>
    <property type="match status" value="1"/>
</dbReference>
<dbReference type="Gene3D" id="3.10.450.40">
    <property type="match status" value="1"/>
</dbReference>
<dbReference type="EMBL" id="NMUH01000853">
    <property type="protein sequence ID" value="MQL85819.1"/>
    <property type="molecule type" value="Genomic_DNA"/>
</dbReference>
<protein>
    <submittedName>
        <fullName evidence="2">Uncharacterized protein</fullName>
    </submittedName>
</protein>
<feature type="region of interest" description="Disordered" evidence="1">
    <location>
        <begin position="1"/>
        <end position="141"/>
    </location>
</feature>
<feature type="compositionally biased region" description="Basic and acidic residues" evidence="1">
    <location>
        <begin position="37"/>
        <end position="50"/>
    </location>
</feature>
<dbReference type="GO" id="GO:0017126">
    <property type="term" value="P:nucleologenesis"/>
    <property type="evidence" value="ECO:0007669"/>
    <property type="project" value="TreeGrafter"/>
</dbReference>
<evidence type="ECO:0000313" key="2">
    <source>
        <dbReference type="EMBL" id="MQL85819.1"/>
    </source>
</evidence>
<dbReference type="PANTHER" id="PTHR33415:SF12">
    <property type="entry name" value="PROTEIN EMBRYO DEFECTIVE 514"/>
    <property type="match status" value="1"/>
</dbReference>
<comment type="caution">
    <text evidence="2">The sequence shown here is derived from an EMBL/GenBank/DDBJ whole genome shotgun (WGS) entry which is preliminary data.</text>
</comment>
<gene>
    <name evidence="2" type="ORF">Taro_018355</name>
</gene>
<name>A0A843V257_COLES</name>
<dbReference type="Pfam" id="PF11523">
    <property type="entry name" value="DUF3223"/>
    <property type="match status" value="1"/>
</dbReference>
<dbReference type="GO" id="GO:0005634">
    <property type="term" value="C:nucleus"/>
    <property type="evidence" value="ECO:0007669"/>
    <property type="project" value="TreeGrafter"/>
</dbReference>
<dbReference type="InterPro" id="IPR044673">
    <property type="entry name" value="DCL-like"/>
</dbReference>
<dbReference type="Proteomes" id="UP000652761">
    <property type="component" value="Unassembled WGS sequence"/>
</dbReference>
<reference evidence="2" key="1">
    <citation type="submission" date="2017-07" db="EMBL/GenBank/DDBJ databases">
        <title>Taro Niue Genome Assembly and Annotation.</title>
        <authorList>
            <person name="Atibalentja N."/>
            <person name="Keating K."/>
            <person name="Fields C.J."/>
        </authorList>
    </citation>
    <scope>NUCLEOTIDE SEQUENCE</scope>
    <source>
        <strain evidence="2">Niue_2</strain>
        <tissue evidence="2">Leaf</tissue>
    </source>
</reference>
<accession>A0A843V257</accession>
<sequence length="283" mass="30324">MEAEKPETTAVDMELEAGGPPEDGAAAGSVAPNNGTHEPEENGAGKREREDGDEEDEGVKKQKVEKSAEEERLENVEEGDEGEAVEEGDKGEGVEEGDKGEGVEEGNEGKGLEEGNEGKGLEEGVEEGEKDEKVDGAPVKLGPKSFGSSVDMFEYFYKFLHAWSPYLDVSKYEFMVLADLIKKGHPEPDKKIGGGIQAFQVRNHPMWKSRCFFLVRTDGSSDDFSFRKCIDHILPLPDNMKVSDGKKGGGNQKGGGGHGFGGRGGRGRGGGRGGRGKRCGFGK</sequence>
<evidence type="ECO:0000313" key="3">
    <source>
        <dbReference type="Proteomes" id="UP000652761"/>
    </source>
</evidence>
<feature type="compositionally biased region" description="Basic and acidic residues" evidence="1">
    <location>
        <begin position="58"/>
        <end position="75"/>
    </location>
</feature>
<feature type="compositionally biased region" description="Acidic residues" evidence="1">
    <location>
        <begin position="76"/>
        <end position="86"/>
    </location>
</feature>
<dbReference type="GO" id="GO:1901259">
    <property type="term" value="P:chloroplast rRNA processing"/>
    <property type="evidence" value="ECO:0007669"/>
    <property type="project" value="TreeGrafter"/>
</dbReference>
<dbReference type="FunFam" id="3.10.450.40:FF:000016">
    <property type="entry name" value="Predicted protein"/>
    <property type="match status" value="1"/>
</dbReference>
<feature type="region of interest" description="Disordered" evidence="1">
    <location>
        <begin position="241"/>
        <end position="283"/>
    </location>
</feature>
<feature type="compositionally biased region" description="Gly residues" evidence="1">
    <location>
        <begin position="248"/>
        <end position="273"/>
    </location>
</feature>
<feature type="compositionally biased region" description="Basic residues" evidence="1">
    <location>
        <begin position="274"/>
        <end position="283"/>
    </location>
</feature>